<organism evidence="2 3">
    <name type="scientific">Bacillus methanolicus PB1</name>
    <dbReference type="NCBI Taxonomy" id="997296"/>
    <lineage>
        <taxon>Bacteria</taxon>
        <taxon>Bacillati</taxon>
        <taxon>Bacillota</taxon>
        <taxon>Bacilli</taxon>
        <taxon>Bacillales</taxon>
        <taxon>Bacillaceae</taxon>
        <taxon>Bacillus</taxon>
    </lineage>
</organism>
<dbReference type="eggNOG" id="ENOG5031PEA">
    <property type="taxonomic scope" value="Bacteria"/>
</dbReference>
<accession>I3DY13</accession>
<evidence type="ECO:0000313" key="3">
    <source>
        <dbReference type="Proteomes" id="UP000010523"/>
    </source>
</evidence>
<comment type="caution">
    <text evidence="2">The sequence shown here is derived from an EMBL/GenBank/DDBJ whole genome shotgun (WGS) entry which is preliminary data.</text>
</comment>
<dbReference type="Proteomes" id="UP000010523">
    <property type="component" value="Unassembled WGS sequence"/>
</dbReference>
<keyword evidence="1" id="KW-1133">Transmembrane helix</keyword>
<gene>
    <name evidence="2" type="ORF">PB1_16294</name>
</gene>
<feature type="transmembrane region" description="Helical" evidence="1">
    <location>
        <begin position="69"/>
        <end position="90"/>
    </location>
</feature>
<protein>
    <submittedName>
        <fullName evidence="2">Uncharacterized protein</fullName>
    </submittedName>
</protein>
<keyword evidence="1" id="KW-0812">Transmembrane</keyword>
<proteinExistence type="predicted"/>
<dbReference type="NCBIfam" id="NF041644">
    <property type="entry name" value="CBO0543_fam"/>
    <property type="match status" value="1"/>
</dbReference>
<feature type="transmembrane region" description="Helical" evidence="1">
    <location>
        <begin position="102"/>
        <end position="118"/>
    </location>
</feature>
<dbReference type="EMBL" id="AFEU01000003">
    <property type="protein sequence ID" value="EIJ79134.1"/>
    <property type="molecule type" value="Genomic_DNA"/>
</dbReference>
<dbReference type="AlphaFoldDB" id="I3DY13"/>
<dbReference type="InterPro" id="IPR048147">
    <property type="entry name" value="CBO0543-like"/>
</dbReference>
<reference evidence="2 3" key="1">
    <citation type="journal article" date="2012" name="Appl. Environ. Microbiol.">
        <title>Genome Sequence of Thermotolerant Bacillus methanolicus: Features and Regulation Related to Methylotrophy and Production of L-Lysine and L-Glutamate from Methanol.</title>
        <authorList>
            <person name="Heggeset T.M."/>
            <person name="Krog A."/>
            <person name="Balzer S."/>
            <person name="Wentzel A."/>
            <person name="Ellingsen T.E."/>
            <person name="Brautaset T."/>
        </authorList>
    </citation>
    <scope>NUCLEOTIDE SEQUENCE [LARGE SCALE GENOMIC DNA]</scope>
    <source>
        <strain evidence="2 3">PB1</strain>
    </source>
</reference>
<feature type="transmembrane region" description="Helical" evidence="1">
    <location>
        <begin position="37"/>
        <end position="57"/>
    </location>
</feature>
<evidence type="ECO:0000256" key="1">
    <source>
        <dbReference type="SAM" id="Phobius"/>
    </source>
</evidence>
<dbReference type="OrthoDB" id="1683460at2"/>
<feature type="transmembrane region" description="Helical" evidence="1">
    <location>
        <begin position="6"/>
        <end position="25"/>
    </location>
</feature>
<dbReference type="RefSeq" id="WP_004438569.1">
    <property type="nucleotide sequence ID" value="NZ_AFEU01000003.1"/>
</dbReference>
<sequence>MAYKVEKTILVSSWIVTLLLLIRFVPRDKIREAQIPFLFKQIVTWLFGLIVVEKGLIEYPYRLLFKKTYKGSFCFEYFIYPALCALFNLYYPEKRNAFIKGLYYFFHTSLITVFEIIAVKYTKLIQYKKWTWYCSFITIWITYYISRLYYRWFNKNQFSNALTP</sequence>
<keyword evidence="3" id="KW-1185">Reference proteome</keyword>
<keyword evidence="1" id="KW-0472">Membrane</keyword>
<name>I3DY13_BACMT</name>
<dbReference type="STRING" id="997296.PB1_16294"/>
<dbReference type="PATRIC" id="fig|997296.3.peg.3431"/>
<evidence type="ECO:0000313" key="2">
    <source>
        <dbReference type="EMBL" id="EIJ79134.1"/>
    </source>
</evidence>
<feature type="transmembrane region" description="Helical" evidence="1">
    <location>
        <begin position="130"/>
        <end position="150"/>
    </location>
</feature>